<reference evidence="3" key="2">
    <citation type="submission" date="2012-08" db="EMBL/GenBank/DDBJ databases">
        <title>Genome sequence of Kazachstania naganishii.</title>
        <authorList>
            <person name="Gordon J.L."/>
            <person name="Armisen D."/>
            <person name="Proux-Wera E."/>
            <person name="OhEigeartaigh S.S."/>
            <person name="Byrne K.P."/>
            <person name="Wolfe K.H."/>
        </authorList>
    </citation>
    <scope>NUCLEOTIDE SEQUENCE [LARGE SCALE GENOMIC DNA]</scope>
    <source>
        <strain evidence="3">ATCC MYA-139 / BCRC 22969 / CBS 8797 / CCRC 22969 / KCTC 17520 / NBRC 10181 / NCYC 3082</strain>
    </source>
</reference>
<gene>
    <name evidence="2" type="primary">KNAG0L01120</name>
    <name evidence="2" type="ordered locus">KNAG_0L01120</name>
</gene>
<feature type="compositionally biased region" description="Basic and acidic residues" evidence="1">
    <location>
        <begin position="8"/>
        <end position="21"/>
    </location>
</feature>
<feature type="region of interest" description="Disordered" evidence="1">
    <location>
        <begin position="1"/>
        <end position="21"/>
    </location>
</feature>
<dbReference type="HOGENOM" id="CLU_3426915_0_0_1"/>
<dbReference type="EMBL" id="HE978325">
    <property type="protein sequence ID" value="CCK72732.1"/>
    <property type="molecule type" value="Genomic_DNA"/>
</dbReference>
<accession>J7S3N6</accession>
<sequence>MTKQVKPVHYDKETVRELTKQ</sequence>
<name>J7S3N6_HUIN7</name>
<protein>
    <submittedName>
        <fullName evidence="2">Uncharacterized protein</fullName>
    </submittedName>
</protein>
<proteinExistence type="predicted"/>
<reference evidence="2 3" key="1">
    <citation type="journal article" date="2011" name="Proc. Natl. Acad. Sci. U.S.A.">
        <title>Evolutionary erosion of yeast sex chromosomes by mating-type switching accidents.</title>
        <authorList>
            <person name="Gordon J.L."/>
            <person name="Armisen D."/>
            <person name="Proux-Wera E."/>
            <person name="Oheigeartaigh S.S."/>
            <person name="Byrne K.P."/>
            <person name="Wolfe K.H."/>
        </authorList>
    </citation>
    <scope>NUCLEOTIDE SEQUENCE [LARGE SCALE GENOMIC DNA]</scope>
    <source>
        <strain evidence="3">ATCC MYA-139 / BCRC 22969 / CBS 8797 / CCRC 22969 / KCTC 17520 / NBRC 10181 / NCYC 3082</strain>
    </source>
</reference>
<organism evidence="2 3">
    <name type="scientific">Huiozyma naganishii (strain ATCC MYA-139 / BCRC 22969 / CBS 8797 / KCTC 17520 / NBRC 10181 / NCYC 3082 / Yp74L-3)</name>
    <name type="common">Yeast</name>
    <name type="synonym">Kazachstania naganishii</name>
    <dbReference type="NCBI Taxonomy" id="1071383"/>
    <lineage>
        <taxon>Eukaryota</taxon>
        <taxon>Fungi</taxon>
        <taxon>Dikarya</taxon>
        <taxon>Ascomycota</taxon>
        <taxon>Saccharomycotina</taxon>
        <taxon>Saccharomycetes</taxon>
        <taxon>Saccharomycetales</taxon>
        <taxon>Saccharomycetaceae</taxon>
        <taxon>Huiozyma</taxon>
    </lineage>
</organism>
<dbReference type="Proteomes" id="UP000006310">
    <property type="component" value="Chromosome 12"/>
</dbReference>
<evidence type="ECO:0000313" key="2">
    <source>
        <dbReference type="EMBL" id="CCK72732.1"/>
    </source>
</evidence>
<evidence type="ECO:0000313" key="3">
    <source>
        <dbReference type="Proteomes" id="UP000006310"/>
    </source>
</evidence>
<evidence type="ECO:0000256" key="1">
    <source>
        <dbReference type="SAM" id="MobiDB-lite"/>
    </source>
</evidence>
<keyword evidence="3" id="KW-1185">Reference proteome</keyword>
<dbReference type="AlphaFoldDB" id="J7S3N6"/>